<dbReference type="GO" id="GO:0020037">
    <property type="term" value="F:heme binding"/>
    <property type="evidence" value="ECO:0007669"/>
    <property type="project" value="TreeGrafter"/>
</dbReference>
<name>A0A917UWE4_9PSED</name>
<feature type="domain" description="Cytochrome b561 bacterial/Ni-hydrogenase" evidence="14">
    <location>
        <begin position="4"/>
        <end position="172"/>
    </location>
</feature>
<evidence type="ECO:0000256" key="3">
    <source>
        <dbReference type="ARBA" id="ARBA00022448"/>
    </source>
</evidence>
<comment type="cofactor">
    <cofactor evidence="1">
        <name>heme b</name>
        <dbReference type="ChEBI" id="CHEBI:60344"/>
    </cofactor>
</comment>
<dbReference type="AlphaFoldDB" id="A0A917UWE4"/>
<evidence type="ECO:0000313" key="15">
    <source>
        <dbReference type="EMBL" id="GGJ91674.1"/>
    </source>
</evidence>
<keyword evidence="8" id="KW-0249">Electron transport</keyword>
<evidence type="ECO:0000256" key="13">
    <source>
        <dbReference type="SAM" id="Phobius"/>
    </source>
</evidence>
<evidence type="ECO:0000256" key="10">
    <source>
        <dbReference type="ARBA" id="ARBA00023004"/>
    </source>
</evidence>
<feature type="transmembrane region" description="Helical" evidence="13">
    <location>
        <begin position="142"/>
        <end position="161"/>
    </location>
</feature>
<protein>
    <submittedName>
        <fullName evidence="15">Cytochrome b</fullName>
    </submittedName>
</protein>
<keyword evidence="4" id="KW-1003">Cell membrane</keyword>
<evidence type="ECO:0000256" key="12">
    <source>
        <dbReference type="ARBA" id="ARBA00037975"/>
    </source>
</evidence>
<dbReference type="GO" id="GO:0005886">
    <property type="term" value="C:plasma membrane"/>
    <property type="evidence" value="ECO:0007669"/>
    <property type="project" value="UniProtKB-SubCell"/>
</dbReference>
<dbReference type="PANTHER" id="PTHR30529">
    <property type="entry name" value="CYTOCHROME B561"/>
    <property type="match status" value="1"/>
</dbReference>
<evidence type="ECO:0000259" key="14">
    <source>
        <dbReference type="Pfam" id="PF01292"/>
    </source>
</evidence>
<proteinExistence type="inferred from homology"/>
<keyword evidence="5" id="KW-0349">Heme</keyword>
<feature type="transmembrane region" description="Helical" evidence="13">
    <location>
        <begin position="42"/>
        <end position="63"/>
    </location>
</feature>
<keyword evidence="7" id="KW-0479">Metal-binding</keyword>
<feature type="transmembrane region" description="Helical" evidence="13">
    <location>
        <begin position="84"/>
        <end position="106"/>
    </location>
</feature>
<comment type="similarity">
    <text evidence="12">Belongs to the cytochrome b561 family.</text>
</comment>
<evidence type="ECO:0000256" key="7">
    <source>
        <dbReference type="ARBA" id="ARBA00022723"/>
    </source>
</evidence>
<evidence type="ECO:0000256" key="5">
    <source>
        <dbReference type="ARBA" id="ARBA00022617"/>
    </source>
</evidence>
<evidence type="ECO:0000256" key="8">
    <source>
        <dbReference type="ARBA" id="ARBA00022982"/>
    </source>
</evidence>
<dbReference type="SUPFAM" id="SSF81342">
    <property type="entry name" value="Transmembrane di-heme cytochromes"/>
    <property type="match status" value="1"/>
</dbReference>
<sequence>MRARYTALAQALHWITVAALCFLLPFVWVAENFPPGPVRTLWYMLHESMGISVFLLVLIRLTWRWRHGTPPYPGHTTRAMRWMAGLNHGLLYAVLLVMPVTGYMMAGNGQAVPFFGLISLPGFTQNGALGTLANTIHVWGQFALYGLIILHVAATTWHVAIRRDGTLERMLPPQRDEPEC</sequence>
<keyword evidence="11 13" id="KW-0472">Membrane</keyword>
<dbReference type="PANTHER" id="PTHR30529:SF1">
    <property type="entry name" value="CYTOCHROME B561 HOMOLOG 2"/>
    <property type="match status" value="1"/>
</dbReference>
<keyword evidence="6 13" id="KW-0812">Transmembrane</keyword>
<reference evidence="15" key="1">
    <citation type="journal article" date="2014" name="Int. J. Syst. Evol. Microbiol.">
        <title>Complete genome sequence of Corynebacterium casei LMG S-19264T (=DSM 44701T), isolated from a smear-ripened cheese.</title>
        <authorList>
            <consortium name="US DOE Joint Genome Institute (JGI-PGF)"/>
            <person name="Walter F."/>
            <person name="Albersmeier A."/>
            <person name="Kalinowski J."/>
            <person name="Ruckert C."/>
        </authorList>
    </citation>
    <scope>NUCLEOTIDE SEQUENCE</scope>
    <source>
        <strain evidence="15">JCM 30078</strain>
    </source>
</reference>
<dbReference type="GO" id="GO:0022904">
    <property type="term" value="P:respiratory electron transport chain"/>
    <property type="evidence" value="ECO:0007669"/>
    <property type="project" value="InterPro"/>
</dbReference>
<keyword evidence="16" id="KW-1185">Reference proteome</keyword>
<evidence type="ECO:0000256" key="4">
    <source>
        <dbReference type="ARBA" id="ARBA00022475"/>
    </source>
</evidence>
<dbReference type="InterPro" id="IPR011577">
    <property type="entry name" value="Cyt_b561_bac/Ni-Hgenase"/>
</dbReference>
<evidence type="ECO:0000256" key="11">
    <source>
        <dbReference type="ARBA" id="ARBA00023136"/>
    </source>
</evidence>
<dbReference type="InterPro" id="IPR016174">
    <property type="entry name" value="Di-haem_cyt_TM"/>
</dbReference>
<comment type="subcellular location">
    <subcellularLocation>
        <location evidence="2">Cell membrane</location>
        <topology evidence="2">Multi-pass membrane protein</topology>
    </subcellularLocation>
</comment>
<accession>A0A917UWE4</accession>
<dbReference type="GO" id="GO:0009055">
    <property type="term" value="F:electron transfer activity"/>
    <property type="evidence" value="ECO:0007669"/>
    <property type="project" value="InterPro"/>
</dbReference>
<keyword evidence="10" id="KW-0408">Iron</keyword>
<comment type="caution">
    <text evidence="15">The sequence shown here is derived from an EMBL/GenBank/DDBJ whole genome shotgun (WGS) entry which is preliminary data.</text>
</comment>
<organism evidence="15 16">
    <name type="scientific">Pseudomonas matsuisoli</name>
    <dbReference type="NCBI Taxonomy" id="1515666"/>
    <lineage>
        <taxon>Bacteria</taxon>
        <taxon>Pseudomonadati</taxon>
        <taxon>Pseudomonadota</taxon>
        <taxon>Gammaproteobacteria</taxon>
        <taxon>Pseudomonadales</taxon>
        <taxon>Pseudomonadaceae</taxon>
        <taxon>Pseudomonas</taxon>
    </lineage>
</organism>
<dbReference type="Proteomes" id="UP000635983">
    <property type="component" value="Unassembled WGS sequence"/>
</dbReference>
<evidence type="ECO:0000256" key="2">
    <source>
        <dbReference type="ARBA" id="ARBA00004651"/>
    </source>
</evidence>
<evidence type="ECO:0000256" key="9">
    <source>
        <dbReference type="ARBA" id="ARBA00022989"/>
    </source>
</evidence>
<evidence type="ECO:0000256" key="6">
    <source>
        <dbReference type="ARBA" id="ARBA00022692"/>
    </source>
</evidence>
<reference evidence="15" key="2">
    <citation type="submission" date="2020-09" db="EMBL/GenBank/DDBJ databases">
        <authorList>
            <person name="Sun Q."/>
            <person name="Ohkuma M."/>
        </authorList>
    </citation>
    <scope>NUCLEOTIDE SEQUENCE</scope>
    <source>
        <strain evidence="15">JCM 30078</strain>
    </source>
</reference>
<keyword evidence="3" id="KW-0813">Transport</keyword>
<evidence type="ECO:0000256" key="1">
    <source>
        <dbReference type="ARBA" id="ARBA00001970"/>
    </source>
</evidence>
<feature type="transmembrane region" description="Helical" evidence="13">
    <location>
        <begin position="12"/>
        <end position="30"/>
    </location>
</feature>
<dbReference type="EMBL" id="BMPO01000003">
    <property type="protein sequence ID" value="GGJ91674.1"/>
    <property type="molecule type" value="Genomic_DNA"/>
</dbReference>
<gene>
    <name evidence="15" type="ORF">GCM10009304_16860</name>
</gene>
<keyword evidence="9 13" id="KW-1133">Transmembrane helix</keyword>
<dbReference type="GO" id="GO:0046872">
    <property type="term" value="F:metal ion binding"/>
    <property type="evidence" value="ECO:0007669"/>
    <property type="project" value="UniProtKB-KW"/>
</dbReference>
<dbReference type="Pfam" id="PF01292">
    <property type="entry name" value="Ni_hydr_CYTB"/>
    <property type="match status" value="1"/>
</dbReference>
<evidence type="ECO:0000313" key="16">
    <source>
        <dbReference type="Proteomes" id="UP000635983"/>
    </source>
</evidence>
<dbReference type="RefSeq" id="WP_188982750.1">
    <property type="nucleotide sequence ID" value="NZ_BMPO01000003.1"/>
</dbReference>
<dbReference type="InterPro" id="IPR052168">
    <property type="entry name" value="Cytochrome_b561_oxidase"/>
</dbReference>